<dbReference type="EMBL" id="RSCE01000007">
    <property type="protein sequence ID" value="RSH81216.1"/>
    <property type="molecule type" value="Genomic_DNA"/>
</dbReference>
<keyword evidence="4" id="KW-1185">Reference proteome</keyword>
<gene>
    <name evidence="3" type="ORF">EHS24_008653</name>
</gene>
<keyword evidence="2" id="KW-1133">Transmembrane helix</keyword>
<feature type="compositionally biased region" description="Polar residues" evidence="1">
    <location>
        <begin position="131"/>
        <end position="143"/>
    </location>
</feature>
<reference evidence="3 4" key="1">
    <citation type="submission" date="2018-11" db="EMBL/GenBank/DDBJ databases">
        <title>Genome sequence of Apiotrichum porosum DSM 27194.</title>
        <authorList>
            <person name="Aliyu H."/>
            <person name="Gorte O."/>
            <person name="Ochsenreither K."/>
        </authorList>
    </citation>
    <scope>NUCLEOTIDE SEQUENCE [LARGE SCALE GENOMIC DNA]</scope>
    <source>
        <strain evidence="3 4">DSM 27194</strain>
    </source>
</reference>
<name>A0A427XQT2_9TREE</name>
<dbReference type="Proteomes" id="UP000279236">
    <property type="component" value="Unassembled WGS sequence"/>
</dbReference>
<keyword evidence="2" id="KW-0812">Transmembrane</keyword>
<comment type="caution">
    <text evidence="3">The sequence shown here is derived from an EMBL/GenBank/DDBJ whole genome shotgun (WGS) entry which is preliminary data.</text>
</comment>
<keyword evidence="2" id="KW-0472">Membrane</keyword>
<protein>
    <submittedName>
        <fullName evidence="3">Uncharacterized protein</fullName>
    </submittedName>
</protein>
<dbReference type="AlphaFoldDB" id="A0A427XQT2"/>
<organism evidence="3 4">
    <name type="scientific">Apiotrichum porosum</name>
    <dbReference type="NCBI Taxonomy" id="105984"/>
    <lineage>
        <taxon>Eukaryota</taxon>
        <taxon>Fungi</taxon>
        <taxon>Dikarya</taxon>
        <taxon>Basidiomycota</taxon>
        <taxon>Agaricomycotina</taxon>
        <taxon>Tremellomycetes</taxon>
        <taxon>Trichosporonales</taxon>
        <taxon>Trichosporonaceae</taxon>
        <taxon>Apiotrichum</taxon>
    </lineage>
</organism>
<evidence type="ECO:0000313" key="3">
    <source>
        <dbReference type="EMBL" id="RSH81216.1"/>
    </source>
</evidence>
<sequence length="143" mass="15875">MAPHARHGPYSRVGLRHVNLGRVLLTTLTWFGFTSLIILGFGITFILIRWALGGGLPSLPRMPGPPKMPKLLNRSSLKGVFRRLRRRGPQPHPRATAVHQDQAKPLLNTTDVERGDEQPLPSLHTACDWSNKPTTTTAPLHDT</sequence>
<evidence type="ECO:0000256" key="1">
    <source>
        <dbReference type="SAM" id="MobiDB-lite"/>
    </source>
</evidence>
<proteinExistence type="predicted"/>
<dbReference type="RefSeq" id="XP_028475935.1">
    <property type="nucleotide sequence ID" value="XM_028623961.1"/>
</dbReference>
<evidence type="ECO:0000256" key="2">
    <source>
        <dbReference type="SAM" id="Phobius"/>
    </source>
</evidence>
<dbReference type="GeneID" id="39593196"/>
<feature type="transmembrane region" description="Helical" evidence="2">
    <location>
        <begin position="30"/>
        <end position="52"/>
    </location>
</feature>
<evidence type="ECO:0000313" key="4">
    <source>
        <dbReference type="Proteomes" id="UP000279236"/>
    </source>
</evidence>
<accession>A0A427XQT2</accession>
<feature type="region of interest" description="Disordered" evidence="1">
    <location>
        <begin position="85"/>
        <end position="143"/>
    </location>
</feature>